<dbReference type="PANTHER" id="PTHR43293:SF1">
    <property type="entry name" value="ACETATE COA-TRANSFERASE YDIF"/>
    <property type="match status" value="1"/>
</dbReference>
<dbReference type="GO" id="GO:0008410">
    <property type="term" value="F:CoA-transferase activity"/>
    <property type="evidence" value="ECO:0007669"/>
    <property type="project" value="InterPro"/>
</dbReference>
<dbReference type="EMBL" id="AP028056">
    <property type="protein sequence ID" value="BEH03366.1"/>
    <property type="molecule type" value="Genomic_DNA"/>
</dbReference>
<dbReference type="Gene3D" id="3.40.1080.10">
    <property type="entry name" value="Glutaconate Coenzyme A-transferase"/>
    <property type="match status" value="2"/>
</dbReference>
<dbReference type="AlphaFoldDB" id="A0AAN0K9E3"/>
<dbReference type="KEGG" id="broo:brsh051_26470"/>
<evidence type="ECO:0000313" key="5">
    <source>
        <dbReference type="EMBL" id="BEH03366.1"/>
    </source>
</evidence>
<dbReference type="InterPro" id="IPR037171">
    <property type="entry name" value="NagB/RpiA_transferase-like"/>
</dbReference>
<feature type="active site" description="5-glutamyl coenzyme A thioester intermediate" evidence="4">
    <location>
        <position position="328"/>
    </location>
</feature>
<accession>A0AAN0K9E3</accession>
<keyword evidence="6" id="KW-1185">Reference proteome</keyword>
<name>A0AAN0K9E3_9ACTN</name>
<evidence type="ECO:0000256" key="3">
    <source>
        <dbReference type="PIRNR" id="PIRNR000858"/>
    </source>
</evidence>
<dbReference type="InterPro" id="IPR014388">
    <property type="entry name" value="3-oxoacid_CoA-transferase"/>
</dbReference>
<evidence type="ECO:0000256" key="4">
    <source>
        <dbReference type="PIRSR" id="PIRSR000858-1"/>
    </source>
</evidence>
<dbReference type="GO" id="GO:0046952">
    <property type="term" value="P:ketone body catabolic process"/>
    <property type="evidence" value="ECO:0007669"/>
    <property type="project" value="InterPro"/>
</dbReference>
<dbReference type="Proteomes" id="UP001431656">
    <property type="component" value="Chromosome"/>
</dbReference>
<dbReference type="InterPro" id="IPR004165">
    <property type="entry name" value="CoA_trans_fam_I"/>
</dbReference>
<dbReference type="SUPFAM" id="SSF100950">
    <property type="entry name" value="NagB/RpiA/CoA transferase-like"/>
    <property type="match status" value="2"/>
</dbReference>
<dbReference type="PIRSF" id="PIRSF000858">
    <property type="entry name" value="SCOT-t"/>
    <property type="match status" value="1"/>
</dbReference>
<dbReference type="RefSeq" id="WP_286265809.1">
    <property type="nucleotide sequence ID" value="NZ_AP028056.1"/>
</dbReference>
<evidence type="ECO:0000256" key="2">
    <source>
        <dbReference type="ARBA" id="ARBA00022679"/>
    </source>
</evidence>
<comment type="similarity">
    <text evidence="1 3">Belongs to the 3-oxoacid CoA-transferase family.</text>
</comment>
<dbReference type="PROSITE" id="PS51257">
    <property type="entry name" value="PROKAR_LIPOPROTEIN"/>
    <property type="match status" value="1"/>
</dbReference>
<organism evidence="5 6">
    <name type="scientific">Brooklawnia propionicigenes</name>
    <dbReference type="NCBI Taxonomy" id="3041175"/>
    <lineage>
        <taxon>Bacteria</taxon>
        <taxon>Bacillati</taxon>
        <taxon>Actinomycetota</taxon>
        <taxon>Actinomycetes</taxon>
        <taxon>Propionibacteriales</taxon>
        <taxon>Propionibacteriaceae</taxon>
        <taxon>Brooklawnia</taxon>
    </lineage>
</organism>
<dbReference type="PANTHER" id="PTHR43293">
    <property type="entry name" value="ACETATE COA-TRANSFERASE YDIF"/>
    <property type="match status" value="1"/>
</dbReference>
<dbReference type="SMART" id="SM00882">
    <property type="entry name" value="CoA_trans"/>
    <property type="match status" value="1"/>
</dbReference>
<evidence type="ECO:0000313" key="6">
    <source>
        <dbReference type="Proteomes" id="UP001431656"/>
    </source>
</evidence>
<protein>
    <submittedName>
        <fullName evidence="5">Acyl CoA:acetate/3-ketoacid CoA transferase</fullName>
    </submittedName>
</protein>
<reference evidence="5" key="1">
    <citation type="journal article" date="2024" name="Int. J. Syst. Evol. Microbiol.">
        <title>Brooklawnia propionicigenes sp. nov., a facultatively anaerobic, propionate-producing bacterium isolated from a methanogenic reactor treating waste from cattle farms.</title>
        <authorList>
            <person name="Akita Y."/>
            <person name="Ueki A."/>
            <person name="Tonouchi A."/>
            <person name="Sugawara Y."/>
            <person name="Honma S."/>
            <person name="Kaku N."/>
            <person name="Ueki K."/>
        </authorList>
    </citation>
    <scope>NUCLEOTIDE SEQUENCE</scope>
    <source>
        <strain evidence="5">SH051</strain>
    </source>
</reference>
<gene>
    <name evidence="5" type="ORF">brsh051_26470</name>
</gene>
<sequence length="538" mass="56487">MRRPPILTAAEAAALIPDGATVAISSSSAIGCPDDVLAAIGERYEQTASPKQITSIHAINTGDMSAGIAGIDHIAKPGLLARIIGGSYPAGPSKMPKPAARALLESGGCQAYMFPSGVIYELLRASAAKQPGVFTDVGVGTFFDPRVEGGKMNDVTPDMARIETLDGREWIYVPAIPVDVAIIRATTADPYGNLTFEDEAAVLGTLDTAVAAHNNGGIVIAQVKRTTTEKHPPREVHVPGALVDAIVVAPTQEQAGGIFYDPAISGTEIKSLDEIESIGFDITKVIARRAAMELHHYDLANLGFGISANVPRILMEEGLDGEVTWVIEQGPVGGFPVTGKAFGAAYNPDAIVASSDQFILLQGGGIDIALLSFMEVSQHGDVNVSLMRSTTHVTAGVGGFADITAHAKRLVFSGQFTAGRKDVRLGDGRLEIISDGKIAKFLPEVAQITWSGAVGASRGQQVTYVTERAVLELRDGVITVVEIAPGVDLERDVLARAGIPLAVADDLKLMDARIFTDAPMGLELGAPRRPLPVPGEIR</sequence>
<keyword evidence="2 3" id="KW-0808">Transferase</keyword>
<evidence type="ECO:0000256" key="1">
    <source>
        <dbReference type="ARBA" id="ARBA00007154"/>
    </source>
</evidence>
<dbReference type="Pfam" id="PF01144">
    <property type="entry name" value="CoA_trans"/>
    <property type="match status" value="1"/>
</dbReference>
<proteinExistence type="inferred from homology"/>